<keyword evidence="9" id="KW-0067">ATP-binding</keyword>
<dbReference type="SUPFAM" id="SSF52374">
    <property type="entry name" value="Nucleotidylyl transferase"/>
    <property type="match status" value="1"/>
</dbReference>
<keyword evidence="4" id="KW-0288">FMN</keyword>
<organism evidence="12 13">
    <name type="scientific">Zingiber officinale</name>
    <name type="common">Ginger</name>
    <name type="synonym">Amomum zingiber</name>
    <dbReference type="NCBI Taxonomy" id="94328"/>
    <lineage>
        <taxon>Eukaryota</taxon>
        <taxon>Viridiplantae</taxon>
        <taxon>Streptophyta</taxon>
        <taxon>Embryophyta</taxon>
        <taxon>Tracheophyta</taxon>
        <taxon>Spermatophyta</taxon>
        <taxon>Magnoliopsida</taxon>
        <taxon>Liliopsida</taxon>
        <taxon>Zingiberales</taxon>
        <taxon>Zingiberaceae</taxon>
        <taxon>Zingiber</taxon>
    </lineage>
</organism>
<evidence type="ECO:0000256" key="1">
    <source>
        <dbReference type="ARBA" id="ARBA00004726"/>
    </source>
</evidence>
<evidence type="ECO:0000256" key="10">
    <source>
        <dbReference type="SAM" id="MobiDB-lite"/>
    </source>
</evidence>
<dbReference type="InterPro" id="IPR014729">
    <property type="entry name" value="Rossmann-like_a/b/a_fold"/>
</dbReference>
<evidence type="ECO:0000313" key="13">
    <source>
        <dbReference type="Proteomes" id="UP000734854"/>
    </source>
</evidence>
<dbReference type="GO" id="GO:0005524">
    <property type="term" value="F:ATP binding"/>
    <property type="evidence" value="ECO:0007669"/>
    <property type="project" value="UniProtKB-KW"/>
</dbReference>
<accession>A0A8J5GZH9</accession>
<feature type="domain" description="FAD synthetase" evidence="11">
    <location>
        <begin position="215"/>
        <end position="355"/>
    </location>
</feature>
<feature type="region of interest" description="Disordered" evidence="10">
    <location>
        <begin position="35"/>
        <end position="97"/>
    </location>
</feature>
<evidence type="ECO:0000256" key="6">
    <source>
        <dbReference type="ARBA" id="ARBA00022695"/>
    </source>
</evidence>
<evidence type="ECO:0000256" key="5">
    <source>
        <dbReference type="ARBA" id="ARBA00022679"/>
    </source>
</evidence>
<keyword evidence="13" id="KW-1185">Reference proteome</keyword>
<dbReference type="InterPro" id="IPR015864">
    <property type="entry name" value="FAD_synthase"/>
</dbReference>
<dbReference type="GO" id="GO:0009231">
    <property type="term" value="P:riboflavin biosynthetic process"/>
    <property type="evidence" value="ECO:0007669"/>
    <property type="project" value="InterPro"/>
</dbReference>
<reference evidence="12 13" key="1">
    <citation type="submission" date="2020-08" db="EMBL/GenBank/DDBJ databases">
        <title>Plant Genome Project.</title>
        <authorList>
            <person name="Zhang R.-G."/>
        </authorList>
    </citation>
    <scope>NUCLEOTIDE SEQUENCE [LARGE SCALE GENOMIC DNA]</scope>
    <source>
        <tissue evidence="12">Rhizome</tissue>
    </source>
</reference>
<dbReference type="Proteomes" id="UP000734854">
    <property type="component" value="Unassembled WGS sequence"/>
</dbReference>
<evidence type="ECO:0000256" key="3">
    <source>
        <dbReference type="ARBA" id="ARBA00022630"/>
    </source>
</evidence>
<dbReference type="GO" id="GO:0009507">
    <property type="term" value="C:chloroplast"/>
    <property type="evidence" value="ECO:0007669"/>
    <property type="project" value="TreeGrafter"/>
</dbReference>
<gene>
    <name evidence="12" type="ORF">ZIOFF_030157</name>
</gene>
<dbReference type="EC" id="2.7.7.2" evidence="2"/>
<keyword evidence="5" id="KW-0808">Transferase</keyword>
<comment type="pathway">
    <text evidence="1">Cofactor biosynthesis; FAD biosynthesis; FAD from FMN: step 1/1.</text>
</comment>
<evidence type="ECO:0000256" key="2">
    <source>
        <dbReference type="ARBA" id="ARBA00012393"/>
    </source>
</evidence>
<sequence length="481" mass="52741">MKGGFGAFLENAAIEGKEEVCENARSWIRRVPGKCSNRRKRGGRSKTAGGLGYKGGPRSANVGSGFGSDEVPNPRLITSGTRSWQREREREQGPRAMERGGTAALQFSFQNAHPPSAVAYRPLLSRRQNSPRSTRGAATKPQLLSGQLWCHSCFRRKHAPMHVVAQHSAAKAFSSNRPEDTSLCGEEIQKDKFLIDCGADQECVIGRDGTGLGGIVALGKFDALHIGHRELAIQASKAGTPFLLSFVGIGEVLGWEPRPPIVANCDRKRVLSSWAPFCGNEVPLEYSVQFSNVRHLTPRQFVERLSKDLKVSGVVAGANYRFGYKASGDASELVRLCKEYGLSAFIVSPVMDKTQRSYNGAFRWINTDDKGQVSSTRVRHALAIGAMDYVAELIGRKHRLVLSLHKHCCSQKGISIPKSSLLNQPPKDDAYINCTIVIDDKLVGPANVVIDVENINIELNDTSMDAEELIHDHCFLGIEFD</sequence>
<evidence type="ECO:0000256" key="4">
    <source>
        <dbReference type="ARBA" id="ARBA00022643"/>
    </source>
</evidence>
<keyword evidence="7" id="KW-0547">Nucleotide-binding</keyword>
<keyword evidence="6" id="KW-0548">Nucleotidyltransferase</keyword>
<dbReference type="PANTHER" id="PTHR12714:SF20">
    <property type="entry name" value="FAD SYNTHETASE 1, CHLOROPLASTIC-RELATED"/>
    <property type="match status" value="1"/>
</dbReference>
<dbReference type="AlphaFoldDB" id="A0A8J5GZH9"/>
<feature type="compositionally biased region" description="Basic residues" evidence="10">
    <location>
        <begin position="35"/>
        <end position="44"/>
    </location>
</feature>
<dbReference type="EMBL" id="JACMSC010000008">
    <property type="protein sequence ID" value="KAG6512064.1"/>
    <property type="molecule type" value="Genomic_DNA"/>
</dbReference>
<evidence type="ECO:0000256" key="8">
    <source>
        <dbReference type="ARBA" id="ARBA00022827"/>
    </source>
</evidence>
<proteinExistence type="predicted"/>
<dbReference type="Gene3D" id="3.40.50.620">
    <property type="entry name" value="HUPs"/>
    <property type="match status" value="1"/>
</dbReference>
<evidence type="ECO:0000256" key="7">
    <source>
        <dbReference type="ARBA" id="ARBA00022741"/>
    </source>
</evidence>
<evidence type="ECO:0000256" key="9">
    <source>
        <dbReference type="ARBA" id="ARBA00022840"/>
    </source>
</evidence>
<keyword evidence="8" id="KW-0274">FAD</keyword>
<name>A0A8J5GZH9_ZINOF</name>
<dbReference type="UniPathway" id="UPA00277">
    <property type="reaction ID" value="UER00407"/>
</dbReference>
<evidence type="ECO:0000259" key="11">
    <source>
        <dbReference type="Pfam" id="PF06574"/>
    </source>
</evidence>
<protein>
    <recommendedName>
        <fullName evidence="2">FAD synthase</fullName>
        <ecNumber evidence="2">2.7.7.2</ecNumber>
    </recommendedName>
</protein>
<dbReference type="Pfam" id="PF06574">
    <property type="entry name" value="FAD_syn"/>
    <property type="match status" value="1"/>
</dbReference>
<dbReference type="PANTHER" id="PTHR12714">
    <property type="entry name" value="PROTEIN-S ISOPRENYLCYSTEINE O-METHYLTRANSFERASE"/>
    <property type="match status" value="1"/>
</dbReference>
<evidence type="ECO:0000313" key="12">
    <source>
        <dbReference type="EMBL" id="KAG6512064.1"/>
    </source>
</evidence>
<dbReference type="GO" id="GO:0006747">
    <property type="term" value="P:FAD biosynthetic process"/>
    <property type="evidence" value="ECO:0007669"/>
    <property type="project" value="UniProtKB-UniPathway"/>
</dbReference>
<feature type="compositionally biased region" description="Basic and acidic residues" evidence="10">
    <location>
        <begin position="84"/>
        <end position="97"/>
    </location>
</feature>
<keyword evidence="3" id="KW-0285">Flavoprotein</keyword>
<dbReference type="GO" id="GO:0003919">
    <property type="term" value="F:FMN adenylyltransferase activity"/>
    <property type="evidence" value="ECO:0007669"/>
    <property type="project" value="UniProtKB-EC"/>
</dbReference>
<comment type="caution">
    <text evidence="12">The sequence shown here is derived from an EMBL/GenBank/DDBJ whole genome shotgun (WGS) entry which is preliminary data.</text>
</comment>